<keyword evidence="2" id="KW-0812">Transmembrane</keyword>
<keyword evidence="4" id="KW-1185">Reference proteome</keyword>
<accession>A0A8T0TAH5</accession>
<feature type="region of interest" description="Disordered" evidence="1">
    <location>
        <begin position="156"/>
        <end position="204"/>
    </location>
</feature>
<dbReference type="AlphaFoldDB" id="A0A8T0TAH5"/>
<evidence type="ECO:0000313" key="4">
    <source>
        <dbReference type="Proteomes" id="UP000823388"/>
    </source>
</evidence>
<evidence type="ECO:0000256" key="2">
    <source>
        <dbReference type="SAM" id="Phobius"/>
    </source>
</evidence>
<keyword evidence="2" id="KW-0472">Membrane</keyword>
<dbReference type="Proteomes" id="UP000823388">
    <property type="component" value="Chromosome 4N"/>
</dbReference>
<feature type="compositionally biased region" description="Basic and acidic residues" evidence="1">
    <location>
        <begin position="166"/>
        <end position="203"/>
    </location>
</feature>
<dbReference type="PANTHER" id="PTHR33170">
    <property type="entry name" value="DUF4283 DOMAIN-CONTAINING PROTEIN-RELATED"/>
    <property type="match status" value="1"/>
</dbReference>
<evidence type="ECO:0000256" key="1">
    <source>
        <dbReference type="SAM" id="MobiDB-lite"/>
    </source>
</evidence>
<name>A0A8T0TAH5_PANVG</name>
<dbReference type="EMBL" id="CM029044">
    <property type="protein sequence ID" value="KAG2606263.1"/>
    <property type="molecule type" value="Genomic_DNA"/>
</dbReference>
<reference evidence="3" key="1">
    <citation type="submission" date="2020-05" db="EMBL/GenBank/DDBJ databases">
        <title>WGS assembly of Panicum virgatum.</title>
        <authorList>
            <person name="Lovell J.T."/>
            <person name="Jenkins J."/>
            <person name="Shu S."/>
            <person name="Juenger T.E."/>
            <person name="Schmutz J."/>
        </authorList>
    </citation>
    <scope>NUCLEOTIDE SEQUENCE</scope>
    <source>
        <strain evidence="3">AP13</strain>
    </source>
</reference>
<sequence>LTGIKCSRCTKRGHAMWLQNAFVYCVICDVAHAVGYAVHGLSFYHISHSPLPRSKKESKSAIISVVGEALSKEQVVSQLQRIFPGKWVWKLFEHEQNVYITKFPSKSDLHRAIAFGGADVKDVNGAQVIGDHYFELEFEVEKIGVDENRYEMEIGWVGGDDDGEGNEEKRFKNDGSESRDPKRQKNSGKVEQEGEKEHEREGEYTENIGQNCSLSLGSVAFLEKVNNMSEEVFEAFLRKKADAILDGVVSKIVGEIADKVIAEQNEVGKSIPMVAAISEAVVSPTQASPRLVGVS</sequence>
<dbReference type="PANTHER" id="PTHR33170:SF40">
    <property type="entry name" value="OS04G0557100 PROTEIN"/>
    <property type="match status" value="1"/>
</dbReference>
<gene>
    <name evidence="3" type="ORF">PVAP13_4NG137422</name>
</gene>
<keyword evidence="2" id="KW-1133">Transmembrane helix</keyword>
<feature type="non-terminal residue" evidence="3">
    <location>
        <position position="1"/>
    </location>
</feature>
<feature type="transmembrane region" description="Helical" evidence="2">
    <location>
        <begin position="21"/>
        <end position="46"/>
    </location>
</feature>
<evidence type="ECO:0000313" key="3">
    <source>
        <dbReference type="EMBL" id="KAG2606263.1"/>
    </source>
</evidence>
<proteinExistence type="predicted"/>
<comment type="caution">
    <text evidence="3">The sequence shown here is derived from an EMBL/GenBank/DDBJ whole genome shotgun (WGS) entry which is preliminary data.</text>
</comment>
<organism evidence="3 4">
    <name type="scientific">Panicum virgatum</name>
    <name type="common">Blackwell switchgrass</name>
    <dbReference type="NCBI Taxonomy" id="38727"/>
    <lineage>
        <taxon>Eukaryota</taxon>
        <taxon>Viridiplantae</taxon>
        <taxon>Streptophyta</taxon>
        <taxon>Embryophyta</taxon>
        <taxon>Tracheophyta</taxon>
        <taxon>Spermatophyta</taxon>
        <taxon>Magnoliopsida</taxon>
        <taxon>Liliopsida</taxon>
        <taxon>Poales</taxon>
        <taxon>Poaceae</taxon>
        <taxon>PACMAD clade</taxon>
        <taxon>Panicoideae</taxon>
        <taxon>Panicodae</taxon>
        <taxon>Paniceae</taxon>
        <taxon>Panicinae</taxon>
        <taxon>Panicum</taxon>
        <taxon>Panicum sect. Hiantes</taxon>
    </lineage>
</organism>
<protein>
    <submittedName>
        <fullName evidence="3">Uncharacterized protein</fullName>
    </submittedName>
</protein>